<dbReference type="EMBL" id="CP134880">
    <property type="protein sequence ID" value="WNM28595.1"/>
    <property type="molecule type" value="Genomic_DNA"/>
</dbReference>
<dbReference type="Proteomes" id="UP001303408">
    <property type="component" value="Chromosome"/>
</dbReference>
<feature type="transmembrane region" description="Helical" evidence="1">
    <location>
        <begin position="77"/>
        <end position="100"/>
    </location>
</feature>
<gene>
    <name evidence="2" type="ORF">RN607_06195</name>
</gene>
<keyword evidence="1" id="KW-1133">Transmembrane helix</keyword>
<dbReference type="KEGG" id="dcp:RN607_06195"/>
<organism evidence="2">
    <name type="scientific">Demequina capsici</name>
    <dbReference type="NCBI Taxonomy" id="3075620"/>
    <lineage>
        <taxon>Bacteria</taxon>
        <taxon>Bacillati</taxon>
        <taxon>Actinomycetota</taxon>
        <taxon>Actinomycetes</taxon>
        <taxon>Micrococcales</taxon>
        <taxon>Demequinaceae</taxon>
        <taxon>Demequina</taxon>
    </lineage>
</organism>
<sequence>MTEDELRPVCPVHPYGYHHAARVQPVGSRHVLRHHSLVGLPRRCPMLEEELLEADREIDMQDDLAVMQRTAAPARAVLVAVGVLVALVLLYTVPSAAVAIPVGTVTALALERIGSAVTRERMARVADWRRRVGR</sequence>
<accession>A0AA96FHF3</accession>
<keyword evidence="1" id="KW-0812">Transmembrane</keyword>
<evidence type="ECO:0000256" key="1">
    <source>
        <dbReference type="SAM" id="Phobius"/>
    </source>
</evidence>
<dbReference type="AlphaFoldDB" id="A0AA96FHF3"/>
<reference evidence="2" key="1">
    <citation type="submission" date="2023-09" db="EMBL/GenBank/DDBJ databases">
        <title>Demequina sp. a novel bacteria isolated from Capsicum annuum.</title>
        <authorList>
            <person name="Humaira Z."/>
            <person name="Lee J."/>
            <person name="Cho D."/>
        </authorList>
    </citation>
    <scope>NUCLEOTIDE SEQUENCE</scope>
    <source>
        <strain evidence="2">PMTSA13</strain>
    </source>
</reference>
<name>A0AA96FHF3_9MICO</name>
<dbReference type="RefSeq" id="WP_313545073.1">
    <property type="nucleotide sequence ID" value="NZ_CP134880.1"/>
</dbReference>
<protein>
    <submittedName>
        <fullName evidence="2">Uncharacterized protein</fullName>
    </submittedName>
</protein>
<proteinExistence type="predicted"/>
<keyword evidence="1" id="KW-0472">Membrane</keyword>
<evidence type="ECO:0000313" key="2">
    <source>
        <dbReference type="EMBL" id="WNM28595.1"/>
    </source>
</evidence>